<keyword evidence="2" id="KW-0472">Membrane</keyword>
<proteinExistence type="predicted"/>
<keyword evidence="1" id="KW-0813">Transport</keyword>
<dbReference type="InterPro" id="IPR011662">
    <property type="entry name" value="Secretin/TonB_short_N"/>
</dbReference>
<dbReference type="RefSeq" id="WP_184579096.1">
    <property type="nucleotide sequence ID" value="NZ_JACIIQ010000038.1"/>
</dbReference>
<evidence type="ECO:0000256" key="2">
    <source>
        <dbReference type="ARBA" id="ARBA00023136"/>
    </source>
</evidence>
<organism evidence="6">
    <name type="scientific">Xanthomonas arboricola</name>
    <dbReference type="NCBI Taxonomy" id="56448"/>
    <lineage>
        <taxon>Bacteria</taxon>
        <taxon>Pseudomonadati</taxon>
        <taxon>Pseudomonadota</taxon>
        <taxon>Gammaproteobacteria</taxon>
        <taxon>Lysobacterales</taxon>
        <taxon>Lysobacteraceae</taxon>
        <taxon>Xanthomonas</taxon>
    </lineage>
</organism>
<dbReference type="SMART" id="SM00965">
    <property type="entry name" value="STN"/>
    <property type="match status" value="1"/>
</dbReference>
<dbReference type="EMBL" id="JACIIQ010000038">
    <property type="protein sequence ID" value="MBB5672825.1"/>
    <property type="molecule type" value="Genomic_DNA"/>
</dbReference>
<sequence length="116" mass="12228">MARTKVARTALAVMCGLVIAASAAAQTSSFDIPEGDLKVALEAYARQSGVRLVYLSEDVRDRRTAGARGDMSQDAALNRLLAGTGLTVKRDQSGALAIVREGANTGFGEQWNSQLT</sequence>
<keyword evidence="3" id="KW-0998">Cell outer membrane</keyword>
<dbReference type="AlphaFoldDB" id="A0AB73H3A5"/>
<evidence type="ECO:0000256" key="3">
    <source>
        <dbReference type="ARBA" id="ARBA00023237"/>
    </source>
</evidence>
<dbReference type="Proteomes" id="UP000528595">
    <property type="component" value="Unassembled WGS sequence"/>
</dbReference>
<name>A0AB73H3A5_9XANT</name>
<dbReference type="Pfam" id="PF07660">
    <property type="entry name" value="STN"/>
    <property type="match status" value="1"/>
</dbReference>
<comment type="caution">
    <text evidence="6">The sequence shown here is derived from an EMBL/GenBank/DDBJ whole genome shotgun (WGS) entry which is preliminary data.</text>
</comment>
<evidence type="ECO:0000259" key="5">
    <source>
        <dbReference type="SMART" id="SM00965"/>
    </source>
</evidence>
<evidence type="ECO:0000313" key="6">
    <source>
        <dbReference type="EMBL" id="MBB5672825.1"/>
    </source>
</evidence>
<feature type="domain" description="Secretin/TonB short N-terminal" evidence="5">
    <location>
        <begin position="50"/>
        <end position="101"/>
    </location>
</feature>
<dbReference type="Gene3D" id="3.55.50.30">
    <property type="match status" value="1"/>
</dbReference>
<dbReference type="GO" id="GO:0019867">
    <property type="term" value="C:outer membrane"/>
    <property type="evidence" value="ECO:0007669"/>
    <property type="project" value="InterPro"/>
</dbReference>
<feature type="signal peptide" evidence="4">
    <location>
        <begin position="1"/>
        <end position="25"/>
    </location>
</feature>
<evidence type="ECO:0000256" key="1">
    <source>
        <dbReference type="ARBA" id="ARBA00022448"/>
    </source>
</evidence>
<reference evidence="6" key="1">
    <citation type="submission" date="2020-08" db="EMBL/GenBank/DDBJ databases">
        <title>Studying the diversity of plant-associated saprophytic bacteria and their role in host health and plant-pathogen interactions.</title>
        <authorList>
            <person name="Potnis N."/>
        </authorList>
    </citation>
    <scope>NUCLEOTIDE SEQUENCE</scope>
    <source>
        <strain evidence="6">F21</strain>
    </source>
</reference>
<gene>
    <name evidence="6" type="ORF">FHR65_004435</name>
</gene>
<protein>
    <recommendedName>
        <fullName evidence="5">Secretin/TonB short N-terminal domain-containing protein</fullName>
    </recommendedName>
</protein>
<keyword evidence="4" id="KW-0732">Signal</keyword>
<feature type="chain" id="PRO_5044498755" description="Secretin/TonB short N-terminal domain-containing protein" evidence="4">
    <location>
        <begin position="26"/>
        <end position="116"/>
    </location>
</feature>
<accession>A0AB73H3A5</accession>
<evidence type="ECO:0000256" key="4">
    <source>
        <dbReference type="SAM" id="SignalP"/>
    </source>
</evidence>